<keyword evidence="3" id="KW-1185">Reference proteome</keyword>
<reference evidence="2 3" key="1">
    <citation type="submission" date="2014-03" db="EMBL/GenBank/DDBJ databases">
        <title>Genome sequence of Bordetella hinzii.</title>
        <authorList>
            <person name="Register K."/>
            <person name="Harvill E."/>
            <person name="Goodfield L.L."/>
            <person name="Ivanov Y.V."/>
            <person name="Meyer J.A."/>
            <person name="Muse S.J."/>
            <person name="Jacobs N."/>
            <person name="Bendor L."/>
            <person name="Smallridge W.E."/>
            <person name="Brinkac L.M."/>
            <person name="Sanka R."/>
            <person name="Kim M."/>
            <person name="Losada L."/>
        </authorList>
    </citation>
    <scope>NUCLEOTIDE SEQUENCE [LARGE SCALE GENOMIC DNA]</scope>
    <source>
        <strain evidence="2 3">OH87 BAL007II</strain>
    </source>
</reference>
<evidence type="ECO:0000259" key="1">
    <source>
        <dbReference type="Pfam" id="PF06812"/>
    </source>
</evidence>
<gene>
    <name evidence="2" type="ORF">L544_0329</name>
</gene>
<accession>A0ABR4QVW7</accession>
<protein>
    <submittedName>
        <fullName evidence="2">Type VI secretion-associated protein, ImpA family</fullName>
    </submittedName>
</protein>
<comment type="caution">
    <text evidence="2">The sequence shown here is derived from an EMBL/GenBank/DDBJ whole genome shotgun (WGS) entry which is preliminary data.</text>
</comment>
<dbReference type="PANTHER" id="PTHR37951">
    <property type="entry name" value="CYTOPLASMIC PROTEIN-RELATED"/>
    <property type="match status" value="1"/>
</dbReference>
<dbReference type="InterPro" id="IPR010657">
    <property type="entry name" value="ImpA_N"/>
</dbReference>
<dbReference type="PANTHER" id="PTHR37951:SF1">
    <property type="entry name" value="TYPE VI SECRETION SYSTEM COMPONENT TSSA1"/>
    <property type="match status" value="1"/>
</dbReference>
<dbReference type="Pfam" id="PF06812">
    <property type="entry name" value="ImpA_N"/>
    <property type="match status" value="1"/>
</dbReference>
<dbReference type="NCBIfam" id="TIGR03363">
    <property type="entry name" value="VI_chp_8"/>
    <property type="match status" value="1"/>
</dbReference>
<organism evidence="2 3">
    <name type="scientific">Bordetella hinzii OH87 BAL007II</name>
    <dbReference type="NCBI Taxonomy" id="1331262"/>
    <lineage>
        <taxon>Bacteria</taxon>
        <taxon>Pseudomonadati</taxon>
        <taxon>Pseudomonadota</taxon>
        <taxon>Betaproteobacteria</taxon>
        <taxon>Burkholderiales</taxon>
        <taxon>Alcaligenaceae</taxon>
        <taxon>Bordetella</taxon>
    </lineage>
</organism>
<dbReference type="InterPro" id="IPR017740">
    <property type="entry name" value="TssA-like"/>
</dbReference>
<sequence>MAWRVAAGRARLGAAMIDPLLQDLPGERAGRPLRYDAVTARIGALRREDDASLPQGEWQHPLRRADWKEVAALCEQALCEQGKDFQIAAWLCEAWTQMHGLAGLGRGAGLLAGLVQRFWDDAWPRIEDGELEPRLAPFVWLVAHLPLVIVARMPLLASRDEAWLTVDALRRLAKPSGPDAPQETAHDMSQAVALAAADPERGDKLRVELAQALEAWEGLGRLLDARLGPAAPSLEPLREAGRGVQAALAMLWPAATAPDEAVPDGAVPDGAVPESAPTMPTAPLTPYPADRAQAYAQLRLIAAYLAEIEPHSPTPYLLRQAAAWGELPLDALLRTVVKEEGGLARFLALLEVS</sequence>
<name>A0ABR4QVW7_9BORD</name>
<feature type="domain" description="ImpA N-terminal" evidence="1">
    <location>
        <begin position="27"/>
        <end position="142"/>
    </location>
</feature>
<dbReference type="Proteomes" id="UP000025748">
    <property type="component" value="Unassembled WGS sequence"/>
</dbReference>
<evidence type="ECO:0000313" key="3">
    <source>
        <dbReference type="Proteomes" id="UP000025748"/>
    </source>
</evidence>
<evidence type="ECO:0000313" key="2">
    <source>
        <dbReference type="EMBL" id="KCB21755.1"/>
    </source>
</evidence>
<proteinExistence type="predicted"/>
<dbReference type="EMBL" id="JHEM01000029">
    <property type="protein sequence ID" value="KCB21755.1"/>
    <property type="molecule type" value="Genomic_DNA"/>
</dbReference>